<name>A0A0T9LNF2_YERKR</name>
<feature type="domain" description="SnoaL-like" evidence="1">
    <location>
        <begin position="24"/>
        <end position="110"/>
    </location>
</feature>
<proteinExistence type="predicted"/>
<evidence type="ECO:0000313" key="3">
    <source>
        <dbReference type="Proteomes" id="UP000045824"/>
    </source>
</evidence>
<evidence type="ECO:0000313" key="2">
    <source>
        <dbReference type="EMBL" id="CNF09715.1"/>
    </source>
</evidence>
<evidence type="ECO:0000259" key="1">
    <source>
        <dbReference type="Pfam" id="PF12680"/>
    </source>
</evidence>
<sequence>MNSQQAKQFLQQVFTALVDPAFTAQEVAAFFSKDYQQNADGNLLNYEEFIQHAQVLKNTLISGKVTLEKVIAEGDRVASVHLVEAVKKNGQKVLMKVIAFYQIENGLITSVEELTHMIHGEAQDRDLGSRVSH</sequence>
<dbReference type="Proteomes" id="UP000045824">
    <property type="component" value="Unassembled WGS sequence"/>
</dbReference>
<dbReference type="GeneID" id="61908694"/>
<gene>
    <name evidence="2" type="ORF">ERS008491_03038</name>
</gene>
<dbReference type="AlphaFoldDB" id="A0A0T9LNF2"/>
<dbReference type="InterPro" id="IPR037401">
    <property type="entry name" value="SnoaL-like"/>
</dbReference>
<dbReference type="SUPFAM" id="SSF54427">
    <property type="entry name" value="NTF2-like"/>
    <property type="match status" value="1"/>
</dbReference>
<protein>
    <submittedName>
        <fullName evidence="2">Predicted ester cyclase</fullName>
    </submittedName>
</protein>
<organism evidence="2 3">
    <name type="scientific">Yersinia kristensenii</name>
    <dbReference type="NCBI Taxonomy" id="28152"/>
    <lineage>
        <taxon>Bacteria</taxon>
        <taxon>Pseudomonadati</taxon>
        <taxon>Pseudomonadota</taxon>
        <taxon>Gammaproteobacteria</taxon>
        <taxon>Enterobacterales</taxon>
        <taxon>Yersiniaceae</taxon>
        <taxon>Yersinia</taxon>
    </lineage>
</organism>
<dbReference type="OrthoDB" id="1256785at2"/>
<accession>A0A0T9LNF2</accession>
<dbReference type="Gene3D" id="3.10.450.50">
    <property type="match status" value="1"/>
</dbReference>
<reference evidence="2 3" key="1">
    <citation type="submission" date="2015-03" db="EMBL/GenBank/DDBJ databases">
        <authorList>
            <person name="Murphy D."/>
        </authorList>
    </citation>
    <scope>NUCLEOTIDE SEQUENCE [LARGE SCALE GENOMIC DNA]</scope>
    <source>
        <strain evidence="2 3">FCF326</strain>
    </source>
</reference>
<dbReference type="Pfam" id="PF12680">
    <property type="entry name" value="SnoaL_2"/>
    <property type="match status" value="1"/>
</dbReference>
<dbReference type="InterPro" id="IPR032710">
    <property type="entry name" value="NTF2-like_dom_sf"/>
</dbReference>
<dbReference type="RefSeq" id="WP_004389442.1">
    <property type="nucleotide sequence ID" value="NZ_CABHXN010000027.1"/>
</dbReference>
<dbReference type="EMBL" id="CPYI01000013">
    <property type="protein sequence ID" value="CNF09715.1"/>
    <property type="molecule type" value="Genomic_DNA"/>
</dbReference>